<proteinExistence type="inferred from homology"/>
<dbReference type="SUPFAM" id="SSF56281">
    <property type="entry name" value="Metallo-hydrolase/oxidoreductase"/>
    <property type="match status" value="1"/>
</dbReference>
<keyword evidence="1" id="KW-0114">cAMP</keyword>
<organism evidence="2 3">
    <name type="scientific">[Candida] anglica</name>
    <dbReference type="NCBI Taxonomy" id="148631"/>
    <lineage>
        <taxon>Eukaryota</taxon>
        <taxon>Fungi</taxon>
        <taxon>Dikarya</taxon>
        <taxon>Ascomycota</taxon>
        <taxon>Saccharomycotina</taxon>
        <taxon>Pichiomycetes</taxon>
        <taxon>Debaryomycetaceae</taxon>
        <taxon>Kurtzmaniella</taxon>
    </lineage>
</organism>
<dbReference type="InterPro" id="IPR000396">
    <property type="entry name" value="Pdiesterase2"/>
</dbReference>
<name>A0ABP0ELK8_9ASCO</name>
<dbReference type="InterPro" id="IPR036866">
    <property type="entry name" value="RibonucZ/Hydroxyglut_hydro"/>
</dbReference>
<reference evidence="2 3" key="1">
    <citation type="submission" date="2024-01" db="EMBL/GenBank/DDBJ databases">
        <authorList>
            <consortium name="Genoscope - CEA"/>
            <person name="William W."/>
        </authorList>
    </citation>
    <scope>NUCLEOTIDE SEQUENCE [LARGE SCALE GENOMIC DNA]</scope>
    <source>
        <strain evidence="2 3">29B2s-10</strain>
    </source>
</reference>
<dbReference type="PANTHER" id="PTHR28283:SF1">
    <property type="entry name" value="3',5'-CYCLIC-NUCLEOTIDE PHOSPHODIESTERASE 1"/>
    <property type="match status" value="1"/>
</dbReference>
<dbReference type="Pfam" id="PF02112">
    <property type="entry name" value="PDEase_II"/>
    <property type="match status" value="1"/>
</dbReference>
<evidence type="ECO:0000313" key="3">
    <source>
        <dbReference type="Proteomes" id="UP001497600"/>
    </source>
</evidence>
<dbReference type="EMBL" id="OZ004260">
    <property type="protein sequence ID" value="CAK7920923.1"/>
    <property type="molecule type" value="Genomic_DNA"/>
</dbReference>
<dbReference type="PRINTS" id="PR00388">
    <property type="entry name" value="PDIESTERASE2"/>
</dbReference>
<dbReference type="Gene3D" id="3.60.15.10">
    <property type="entry name" value="Ribonuclease Z/Hydroxyacylglutathione hydrolase-like"/>
    <property type="match status" value="1"/>
</dbReference>
<protein>
    <submittedName>
        <fullName evidence="2">3',5'-cyclic-nucleotide phosphodiesterase 1</fullName>
    </submittedName>
</protein>
<dbReference type="Proteomes" id="UP001497600">
    <property type="component" value="Chromosome H"/>
</dbReference>
<sequence length="387" mass="42727">MFDLTFLGASGGPVEGTTCSLLIKPSHIDYNAILSQDLKDQLLCVDAGSGLHQLSEAIYQEKALETAKSSLLSLYDDTLPLQDYVKSEVVVPFAGLYHPKCPTPFSLAWKVLSMINNYLITHPHLDHVAALALNSAGFDPTEPTKTVIGSDYTLGALQKYIFNGIIWPNMPSFDVLSLSPREFWLPFNVGDHYKVTMLDLSHGKINFGHQAEQQLTTKLTSGHDNPSSPYTSDDTYISSAFLIEYLPGNGSVLVFGDFESDSVSKQSRNLRIWSSISPLIINHTLRALVLECSMCTSSSNSEKLYGHLMPLHLIKELQTLESQCKHLDPTISQPLNGLQIIVNHVKESPHGIHDPRRRVLQSLDTMNEEHGLGVKFSIALGGVTIRV</sequence>
<evidence type="ECO:0000313" key="2">
    <source>
        <dbReference type="EMBL" id="CAK7920923.1"/>
    </source>
</evidence>
<accession>A0ABP0ELK8</accession>
<keyword evidence="1" id="KW-0378">Hydrolase</keyword>
<evidence type="ECO:0000256" key="1">
    <source>
        <dbReference type="PIRNR" id="PIRNR000962"/>
    </source>
</evidence>
<dbReference type="PIRSF" id="PIRSF000962">
    <property type="entry name" value="Cyc_nuc_PDEase"/>
    <property type="match status" value="1"/>
</dbReference>
<comment type="similarity">
    <text evidence="1">Belongs to the cyclic nucleotide phosphodiesterase class-II family.</text>
</comment>
<dbReference type="CDD" id="cd07735">
    <property type="entry name" value="class_II_PDE_MBL-fold"/>
    <property type="match status" value="1"/>
</dbReference>
<dbReference type="PANTHER" id="PTHR28283">
    <property type="entry name" value="3',5'-CYCLIC-NUCLEOTIDE PHOSPHODIESTERASE 1"/>
    <property type="match status" value="1"/>
</dbReference>
<gene>
    <name evidence="2" type="primary">PDE1</name>
    <name evidence="2" type="ORF">CAAN4_H08086</name>
</gene>
<keyword evidence="3" id="KW-1185">Reference proteome</keyword>